<protein>
    <submittedName>
        <fullName evidence="1">Uncharacterized protein</fullName>
    </submittedName>
</protein>
<dbReference type="AlphaFoldDB" id="A0AAV4J9V0"/>
<keyword evidence="2" id="KW-1185">Reference proteome</keyword>
<dbReference type="Proteomes" id="UP000762676">
    <property type="component" value="Unassembled WGS sequence"/>
</dbReference>
<dbReference type="EMBL" id="BMAT01006761">
    <property type="protein sequence ID" value="GFS19559.1"/>
    <property type="molecule type" value="Genomic_DNA"/>
</dbReference>
<comment type="caution">
    <text evidence="1">The sequence shown here is derived from an EMBL/GenBank/DDBJ whole genome shotgun (WGS) entry which is preliminary data.</text>
</comment>
<evidence type="ECO:0000313" key="2">
    <source>
        <dbReference type="Proteomes" id="UP000762676"/>
    </source>
</evidence>
<accession>A0AAV4J9V0</accession>
<evidence type="ECO:0000313" key="1">
    <source>
        <dbReference type="EMBL" id="GFS19559.1"/>
    </source>
</evidence>
<sequence length="116" mass="13097">MQPITPLLRNSEVVTYVNVTRMLTLGSLPSTMHQITVSPRLLMVAYQVDSLGDRQNCVVDYLLYLQDMPTMPVEAHAAMCIRVASVSRLSCSPNSLVTERREVNKLNIRAQLIYFV</sequence>
<gene>
    <name evidence="1" type="ORF">ElyMa_003293100</name>
</gene>
<proteinExistence type="predicted"/>
<name>A0AAV4J9V0_9GAST</name>
<reference evidence="1 2" key="1">
    <citation type="journal article" date="2021" name="Elife">
        <title>Chloroplast acquisition without the gene transfer in kleptoplastic sea slugs, Plakobranchus ocellatus.</title>
        <authorList>
            <person name="Maeda T."/>
            <person name="Takahashi S."/>
            <person name="Yoshida T."/>
            <person name="Shimamura S."/>
            <person name="Takaki Y."/>
            <person name="Nagai Y."/>
            <person name="Toyoda A."/>
            <person name="Suzuki Y."/>
            <person name="Arimoto A."/>
            <person name="Ishii H."/>
            <person name="Satoh N."/>
            <person name="Nishiyama T."/>
            <person name="Hasebe M."/>
            <person name="Maruyama T."/>
            <person name="Minagawa J."/>
            <person name="Obokata J."/>
            <person name="Shigenobu S."/>
        </authorList>
    </citation>
    <scope>NUCLEOTIDE SEQUENCE [LARGE SCALE GENOMIC DNA]</scope>
</reference>
<organism evidence="1 2">
    <name type="scientific">Elysia marginata</name>
    <dbReference type="NCBI Taxonomy" id="1093978"/>
    <lineage>
        <taxon>Eukaryota</taxon>
        <taxon>Metazoa</taxon>
        <taxon>Spiralia</taxon>
        <taxon>Lophotrochozoa</taxon>
        <taxon>Mollusca</taxon>
        <taxon>Gastropoda</taxon>
        <taxon>Heterobranchia</taxon>
        <taxon>Euthyneura</taxon>
        <taxon>Panpulmonata</taxon>
        <taxon>Sacoglossa</taxon>
        <taxon>Placobranchoidea</taxon>
        <taxon>Plakobranchidae</taxon>
        <taxon>Elysia</taxon>
    </lineage>
</organism>